<reference evidence="6" key="3">
    <citation type="submission" date="2020-07" db="EMBL/GenBank/DDBJ databases">
        <title>Flavobacterium sp. xlx-214.</title>
        <authorList>
            <person name="Yang C."/>
        </authorList>
    </citation>
    <scope>NUCLEOTIDE SEQUENCE [LARGE SCALE GENOMIC DNA]</scope>
    <source>
        <strain evidence="6">CX-624</strain>
    </source>
</reference>
<dbReference type="GO" id="GO:0016740">
    <property type="term" value="F:transferase activity"/>
    <property type="evidence" value="ECO:0007669"/>
    <property type="project" value="UniProtKB-KW"/>
</dbReference>
<proteinExistence type="predicted"/>
<evidence type="ECO:0000313" key="5">
    <source>
        <dbReference type="Proteomes" id="UP000515349"/>
    </source>
</evidence>
<dbReference type="InterPro" id="IPR006598">
    <property type="entry name" value="CAP10"/>
</dbReference>
<evidence type="ECO:0000313" key="3">
    <source>
        <dbReference type="EMBL" id="MBA5247760.1"/>
    </source>
</evidence>
<keyword evidence="1" id="KW-0808">Transferase</keyword>
<organism evidence="4 5">
    <name type="scientific">Marnyiella aurantia</name>
    <dbReference type="NCBI Taxonomy" id="2758037"/>
    <lineage>
        <taxon>Bacteria</taxon>
        <taxon>Pseudomonadati</taxon>
        <taxon>Bacteroidota</taxon>
        <taxon>Flavobacteriia</taxon>
        <taxon>Flavobacteriales</taxon>
        <taxon>Weeksellaceae</taxon>
        <taxon>Marnyiella</taxon>
    </lineage>
</organism>
<dbReference type="PANTHER" id="PTHR12203">
    <property type="entry name" value="KDEL LYS-ASP-GLU-LEU CONTAINING - RELATED"/>
    <property type="match status" value="1"/>
</dbReference>
<accession>A0A7D7LP01</accession>
<evidence type="ECO:0000259" key="2">
    <source>
        <dbReference type="Pfam" id="PF05686"/>
    </source>
</evidence>
<feature type="domain" description="Glycosyl transferase CAP10" evidence="2">
    <location>
        <begin position="194"/>
        <end position="307"/>
    </location>
</feature>
<dbReference type="Pfam" id="PF05686">
    <property type="entry name" value="Glyco_transf_90"/>
    <property type="match status" value="1"/>
</dbReference>
<dbReference type="EMBL" id="JACEUX010000004">
    <property type="protein sequence ID" value="MBA5247760.1"/>
    <property type="molecule type" value="Genomic_DNA"/>
</dbReference>
<reference evidence="3" key="4">
    <citation type="submission" date="2020-07" db="EMBL/GenBank/DDBJ databases">
        <authorList>
            <person name="Yang C."/>
        </authorList>
    </citation>
    <scope>NUCLEOTIDE SEQUENCE</scope>
    <source>
        <strain evidence="3">Cx-624</strain>
    </source>
</reference>
<reference evidence="5" key="2">
    <citation type="submission" date="2020-07" db="EMBL/GenBank/DDBJ databases">
        <title>Chryseobacterium sp.cx-624.</title>
        <authorList>
            <person name="Yang C."/>
        </authorList>
    </citation>
    <scope>NUCLEOTIDE SEQUENCE [LARGE SCALE GENOMIC DNA]</scope>
    <source>
        <strain evidence="5">cx-624</strain>
    </source>
</reference>
<evidence type="ECO:0000313" key="6">
    <source>
        <dbReference type="Proteomes" id="UP000539710"/>
    </source>
</evidence>
<keyword evidence="6" id="KW-1185">Reference proteome</keyword>
<name>A0A7D7LP01_9FLAO</name>
<reference evidence="4" key="1">
    <citation type="submission" date="2020-07" db="EMBL/GenBank/DDBJ databases">
        <title>Chryseobacterium sp. CX-624.</title>
        <authorList>
            <person name="Yang C."/>
        </authorList>
    </citation>
    <scope>NUCLEOTIDE SEQUENCE</scope>
    <source>
        <strain evidence="4">CX-624</strain>
    </source>
</reference>
<dbReference type="Proteomes" id="UP000539710">
    <property type="component" value="Unassembled WGS sequence"/>
</dbReference>
<dbReference type="InterPro" id="IPR051091">
    <property type="entry name" value="O-Glucosyltr/Glycosyltrsf_90"/>
</dbReference>
<sequence length="312" mass="36039">MAKVEKQVKFFYYIKAYLRRILPTSSFSIKIKELEGTLTAGQMELVTSRVAYYCRSSVQSSKSAACCTLKDLRSPVTPKTYYHDTYQYARFFPEELPINFVFGDVTTVPDLPSIVKSRPVTGDNQNSVLLNLDKARHFVWIKNDQPFRTKKDVLIGRGAVFQEHRYQFFSRYFGHPLCDLGQVNAQGGNPIWIKKKMSIEDHLNYKFILCLQGNDVATNLKWVMSSNSIAVMPRPTLETWFMEGSLVGGKHYIEIKDDYSDLESQLQYYISNPEECEAIVDNAHRHCEQFFSKKVEDLCSLKVLEKYLLPVE</sequence>
<dbReference type="KEGG" id="cbau:H1R16_06225"/>
<evidence type="ECO:0000256" key="1">
    <source>
        <dbReference type="ARBA" id="ARBA00022679"/>
    </source>
</evidence>
<dbReference type="AlphaFoldDB" id="A0A7D7LP01"/>
<dbReference type="Proteomes" id="UP000515349">
    <property type="component" value="Chromosome"/>
</dbReference>
<dbReference type="PANTHER" id="PTHR12203:SF35">
    <property type="entry name" value="PROTEIN O-GLUCOSYLTRANSFERASE 1"/>
    <property type="match status" value="1"/>
</dbReference>
<gene>
    <name evidence="4" type="ORF">H1R16_06225</name>
    <name evidence="3" type="ORF">H2507_11330</name>
</gene>
<evidence type="ECO:0000313" key="4">
    <source>
        <dbReference type="EMBL" id="QMS99582.1"/>
    </source>
</evidence>
<dbReference type="EMBL" id="CP059472">
    <property type="protein sequence ID" value="QMS99582.1"/>
    <property type="molecule type" value="Genomic_DNA"/>
</dbReference>
<protein>
    <submittedName>
        <fullName evidence="4">Lipopolysaccharide biosynthesis protein</fullName>
    </submittedName>
</protein>